<reference evidence="2 3" key="1">
    <citation type="submission" date="2011-11" db="EMBL/GenBank/DDBJ databases">
        <title>The Genome Sequence of Myroides odoratimimus CIP 101113.</title>
        <authorList>
            <person name="Earl A."/>
            <person name="Ward D."/>
            <person name="Feldgarden M."/>
            <person name="Gevers D."/>
            <person name="Huys G."/>
            <person name="Young S.K."/>
            <person name="Zeng Q."/>
            <person name="Gargeya S."/>
            <person name="Fitzgerald M."/>
            <person name="Haas B."/>
            <person name="Abouelleil A."/>
            <person name="Alvarado L."/>
            <person name="Arachchi H.M."/>
            <person name="Berlin A."/>
            <person name="Brown A."/>
            <person name="Chapman S.B."/>
            <person name="Chen Z."/>
            <person name="Dunbar C."/>
            <person name="Freedman E."/>
            <person name="Gearin G."/>
            <person name="Goldberg J."/>
            <person name="Griggs A."/>
            <person name="Gujja S."/>
            <person name="Heiman D."/>
            <person name="Howarth C."/>
            <person name="Larson L."/>
            <person name="Lui A."/>
            <person name="MacDonald P.J.P."/>
            <person name="Montmayeur A."/>
            <person name="Murphy C."/>
            <person name="Neiman D."/>
            <person name="Pearson M."/>
            <person name="Priest M."/>
            <person name="Roberts A."/>
            <person name="Saif S."/>
            <person name="Shea T."/>
            <person name="Shenoy N."/>
            <person name="Sisk P."/>
            <person name="Stolte C."/>
            <person name="Sykes S."/>
            <person name="Wortman J."/>
            <person name="Nusbaum C."/>
            <person name="Birren B."/>
        </authorList>
    </citation>
    <scope>NUCLEOTIDE SEQUENCE [LARGE SCALE GENOMIC DNA]</scope>
    <source>
        <strain evidence="2 3">CIP 101113</strain>
    </source>
</reference>
<protein>
    <submittedName>
        <fullName evidence="2">Uncharacterized protein</fullName>
    </submittedName>
</protein>
<accession>A0AAV3F032</accession>
<dbReference type="RefSeq" id="WP_006264343.1">
    <property type="nucleotide sequence ID" value="NZ_JH590838.1"/>
</dbReference>
<evidence type="ECO:0000313" key="3">
    <source>
        <dbReference type="Proteomes" id="UP000004834"/>
    </source>
</evidence>
<keyword evidence="1" id="KW-0732">Signal</keyword>
<sequence length="790" mass="83660">MKKTYIGFAGLSLLLLLGTQTVQAQQGFGTDKPNKSAAVDIQSSKRGLLIPRVELVETTKQEPITKPETSLMVYNQATANDVTPGYYYWDGAKWARFAKQSEITEITLDGDVTGPTNATVVGKIQGVEVSDTNPTANQVLTLVNGVWTPTTITSSLISDAKGIIGTGITVGGTDNGAGSVLKEVTLSITHGAANQVMVTNADGNGTTWVDQKDIVKANETVTTIKEGTNITVTKAADSHEYTLDVPTATKDVAGVIKAGEGLNVDGTGNLTVNYETAKEKLATGNVTSNSIVVNDDKGSVGSTFKDVSLEIKAGTNGQVMVTKEGKVTWVDQSDIVPTTTNSLTKKNNNGTVDSNTIISTVNGKEAEVKVIDNVTNTVDGTTIVTSVNGVESGSVDLKDAIQAGQKVTTVVNGLNTTVSSSVNPAGSNTTEYKVNVSNDDIQAAQKLTTVSEGNGVKVTPTTATGSTTTDYNVAINTDGGNAGDVLTVVKDGDTNTKVEWKKPEEYKNIYNSDGTLTSNRTVDFGKNTSLIFEKGGQSHGFTYDSDHTGLNMYGDKTSSIGLISKVESTNGIESKLKLNHDNDWSHINSSADKGFKLSTYYSKNISFETYKTYDGNSSALINLVIHGDGGVQVNNINKPEFTGESTNKVVVADADGVLKTVERAKVAPQFFYMPAVIFDTKSKGTGLERDLYKEYVDQFTGGKAGVGNANYNIAHGAGGYTMPYTGGIVGSDGAPADIAVFDKGELHYYVTYYDTKVFANLSIDKDGKLTYDIIGNATPASYMNIVFVIK</sequence>
<dbReference type="Proteomes" id="UP000004834">
    <property type="component" value="Unassembled WGS sequence"/>
</dbReference>
<comment type="caution">
    <text evidence="2">The sequence shown here is derived from an EMBL/GenBank/DDBJ whole genome shotgun (WGS) entry which is preliminary data.</text>
</comment>
<dbReference type="EMBL" id="AGEE01000043">
    <property type="protein sequence ID" value="EHO07701.1"/>
    <property type="molecule type" value="Genomic_DNA"/>
</dbReference>
<proteinExistence type="predicted"/>
<feature type="chain" id="PRO_5043405208" evidence="1">
    <location>
        <begin position="25"/>
        <end position="790"/>
    </location>
</feature>
<feature type="signal peptide" evidence="1">
    <location>
        <begin position="1"/>
        <end position="24"/>
    </location>
</feature>
<name>A0AAV3F032_9FLAO</name>
<dbReference type="AlphaFoldDB" id="A0AAV3F032"/>
<evidence type="ECO:0000313" key="2">
    <source>
        <dbReference type="EMBL" id="EHO07701.1"/>
    </source>
</evidence>
<gene>
    <name evidence="2" type="ORF">HMPREF9715_02874</name>
</gene>
<organism evidence="2 3">
    <name type="scientific">Myroides odoratimimus CIP 101113</name>
    <dbReference type="NCBI Taxonomy" id="883154"/>
    <lineage>
        <taxon>Bacteria</taxon>
        <taxon>Pseudomonadati</taxon>
        <taxon>Bacteroidota</taxon>
        <taxon>Flavobacteriia</taxon>
        <taxon>Flavobacteriales</taxon>
        <taxon>Flavobacteriaceae</taxon>
        <taxon>Myroides</taxon>
    </lineage>
</organism>
<evidence type="ECO:0000256" key="1">
    <source>
        <dbReference type="SAM" id="SignalP"/>
    </source>
</evidence>